<feature type="region of interest" description="Disordered" evidence="1">
    <location>
        <begin position="1"/>
        <end position="22"/>
    </location>
</feature>
<proteinExistence type="predicted"/>
<evidence type="ECO:0000313" key="5">
    <source>
        <dbReference type="Proteomes" id="UP000291591"/>
    </source>
</evidence>
<gene>
    <name evidence="4" type="ORF">EV383_4987</name>
</gene>
<protein>
    <submittedName>
        <fullName evidence="4">Uncharacterized protein DUF1206</fullName>
    </submittedName>
</protein>
<feature type="transmembrane region" description="Helical" evidence="2">
    <location>
        <begin position="77"/>
        <end position="104"/>
    </location>
</feature>
<keyword evidence="2" id="KW-0472">Membrane</keyword>
<name>A0A4Q7V5L4_PSEST</name>
<evidence type="ECO:0000256" key="2">
    <source>
        <dbReference type="SAM" id="Phobius"/>
    </source>
</evidence>
<comment type="caution">
    <text evidence="4">The sequence shown here is derived from an EMBL/GenBank/DDBJ whole genome shotgun (WGS) entry which is preliminary data.</text>
</comment>
<feature type="transmembrane region" description="Helical" evidence="2">
    <location>
        <begin position="254"/>
        <end position="275"/>
    </location>
</feature>
<feature type="transmembrane region" description="Helical" evidence="2">
    <location>
        <begin position="32"/>
        <end position="57"/>
    </location>
</feature>
<organism evidence="4 5">
    <name type="scientific">Pseudonocardia sediminis</name>
    <dbReference type="NCBI Taxonomy" id="1397368"/>
    <lineage>
        <taxon>Bacteria</taxon>
        <taxon>Bacillati</taxon>
        <taxon>Actinomycetota</taxon>
        <taxon>Actinomycetes</taxon>
        <taxon>Pseudonocardiales</taxon>
        <taxon>Pseudonocardiaceae</taxon>
        <taxon>Pseudonocardia</taxon>
    </lineage>
</organism>
<dbReference type="InterPro" id="IPR009597">
    <property type="entry name" value="DUF1206"/>
</dbReference>
<feature type="transmembrane region" description="Helical" evidence="2">
    <location>
        <begin position="161"/>
        <end position="181"/>
    </location>
</feature>
<evidence type="ECO:0000259" key="3">
    <source>
        <dbReference type="Pfam" id="PF06724"/>
    </source>
</evidence>
<feature type="compositionally biased region" description="Low complexity" evidence="1">
    <location>
        <begin position="8"/>
        <end position="22"/>
    </location>
</feature>
<sequence length="283" mass="28882">MSGVPDTSDVSRAADAAGSSAKQAARSKPVRVMARVGIASNGLLHLLIAFLAARIALGSGGQADQNGALGAIAAEPAGRVLLGVLVVGFAAVVLWRVVSAIWGFPYISDDRKRIAKRVSSGGQAVIYAALAVTAATTAVQGRSSGGGGGQATAGLLGLPGGQILVALVGLGVVIGGGVMIYQGYTEAFTEDQDLGGVDRRARRLNERTGQVGYIAKGVAIIVLGLLIGTAAITFDPQQANGMDSALKTLREQPYGVFLLLAVALGIACYGVFCFFDARYHRVV</sequence>
<keyword evidence="2" id="KW-0812">Transmembrane</keyword>
<dbReference type="AlphaFoldDB" id="A0A4Q7V5L4"/>
<dbReference type="RefSeq" id="WP_130292115.1">
    <property type="nucleotide sequence ID" value="NZ_SHKL01000001.1"/>
</dbReference>
<feature type="transmembrane region" description="Helical" evidence="2">
    <location>
        <begin position="213"/>
        <end position="234"/>
    </location>
</feature>
<feature type="domain" description="DUF1206" evidence="3">
    <location>
        <begin position="36"/>
        <end position="103"/>
    </location>
</feature>
<evidence type="ECO:0000313" key="4">
    <source>
        <dbReference type="EMBL" id="RZT88053.1"/>
    </source>
</evidence>
<keyword evidence="2" id="KW-1133">Transmembrane helix</keyword>
<evidence type="ECO:0000256" key="1">
    <source>
        <dbReference type="SAM" id="MobiDB-lite"/>
    </source>
</evidence>
<feature type="domain" description="DUF1206" evidence="3">
    <location>
        <begin position="122"/>
        <end position="185"/>
    </location>
</feature>
<dbReference type="EMBL" id="SHKL01000001">
    <property type="protein sequence ID" value="RZT88053.1"/>
    <property type="molecule type" value="Genomic_DNA"/>
</dbReference>
<reference evidence="4 5" key="1">
    <citation type="submission" date="2019-02" db="EMBL/GenBank/DDBJ databases">
        <title>Sequencing the genomes of 1000 actinobacteria strains.</title>
        <authorList>
            <person name="Klenk H.-P."/>
        </authorList>
    </citation>
    <scope>NUCLEOTIDE SEQUENCE [LARGE SCALE GENOMIC DNA]</scope>
    <source>
        <strain evidence="4 5">DSM 45779</strain>
    </source>
</reference>
<accession>A0A4Q7V5L4</accession>
<feature type="domain" description="DUF1206" evidence="3">
    <location>
        <begin position="211"/>
        <end position="279"/>
    </location>
</feature>
<dbReference type="OrthoDB" id="4552598at2"/>
<dbReference type="Pfam" id="PF06724">
    <property type="entry name" value="DUF1206"/>
    <property type="match status" value="3"/>
</dbReference>
<feature type="transmembrane region" description="Helical" evidence="2">
    <location>
        <begin position="124"/>
        <end position="141"/>
    </location>
</feature>
<dbReference type="Proteomes" id="UP000291591">
    <property type="component" value="Unassembled WGS sequence"/>
</dbReference>
<keyword evidence="5" id="KW-1185">Reference proteome</keyword>